<dbReference type="PANTHER" id="PTHR42713">
    <property type="entry name" value="HISTIDINE KINASE-RELATED"/>
    <property type="match status" value="1"/>
</dbReference>
<dbReference type="PANTHER" id="PTHR42713:SF3">
    <property type="entry name" value="TRANSCRIPTIONAL REGULATORY PROTEIN HPTR"/>
    <property type="match status" value="1"/>
</dbReference>
<evidence type="ECO:0000259" key="9">
    <source>
        <dbReference type="PROSITE" id="PS01124"/>
    </source>
</evidence>
<dbReference type="InterPro" id="IPR051552">
    <property type="entry name" value="HptR"/>
</dbReference>
<dbReference type="PROSITE" id="PS00041">
    <property type="entry name" value="HTH_ARAC_FAMILY_1"/>
    <property type="match status" value="1"/>
</dbReference>
<dbReference type="SMART" id="SM00342">
    <property type="entry name" value="HTH_ARAC"/>
    <property type="match status" value="1"/>
</dbReference>
<keyword evidence="12" id="KW-1185">Reference proteome</keyword>
<dbReference type="CDD" id="cd17536">
    <property type="entry name" value="REC_YesN-like"/>
    <property type="match status" value="1"/>
</dbReference>
<dbReference type="SUPFAM" id="SSF52172">
    <property type="entry name" value="CheY-like"/>
    <property type="match status" value="1"/>
</dbReference>
<dbReference type="InterPro" id="IPR020449">
    <property type="entry name" value="Tscrpt_reg_AraC-type_HTH"/>
</dbReference>
<dbReference type="PROSITE" id="PS50110">
    <property type="entry name" value="RESPONSE_REGULATORY"/>
    <property type="match status" value="1"/>
</dbReference>
<dbReference type="Proteomes" id="UP001292216">
    <property type="component" value="Unassembled WGS sequence"/>
</dbReference>
<evidence type="ECO:0000256" key="4">
    <source>
        <dbReference type="ARBA" id="ARBA00023012"/>
    </source>
</evidence>
<keyword evidence="2" id="KW-0963">Cytoplasm</keyword>
<feature type="domain" description="Response regulatory" evidence="10">
    <location>
        <begin position="3"/>
        <end position="120"/>
    </location>
</feature>
<evidence type="ECO:0000313" key="12">
    <source>
        <dbReference type="Proteomes" id="UP001292216"/>
    </source>
</evidence>
<keyword evidence="5" id="KW-0805">Transcription regulation</keyword>
<dbReference type="EMBL" id="JAYERP010000001">
    <property type="protein sequence ID" value="MEA3572279.1"/>
    <property type="molecule type" value="Genomic_DNA"/>
</dbReference>
<dbReference type="Pfam" id="PF12833">
    <property type="entry name" value="HTH_18"/>
    <property type="match status" value="1"/>
</dbReference>
<dbReference type="PRINTS" id="PR00032">
    <property type="entry name" value="HTHARAC"/>
</dbReference>
<dbReference type="Gene3D" id="1.10.10.60">
    <property type="entry name" value="Homeodomain-like"/>
    <property type="match status" value="2"/>
</dbReference>
<feature type="modified residue" description="4-aspartylphosphate" evidence="8">
    <location>
        <position position="55"/>
    </location>
</feature>
<feature type="domain" description="HTH araC/xylS-type" evidence="9">
    <location>
        <begin position="426"/>
        <end position="524"/>
    </location>
</feature>
<dbReference type="Gene3D" id="3.40.50.2300">
    <property type="match status" value="1"/>
</dbReference>
<dbReference type="Pfam" id="PF00072">
    <property type="entry name" value="Response_reg"/>
    <property type="match status" value="1"/>
</dbReference>
<evidence type="ECO:0000256" key="7">
    <source>
        <dbReference type="ARBA" id="ARBA00023163"/>
    </source>
</evidence>
<name>A0ABU5PQR6_9BACL</name>
<organism evidence="11 12">
    <name type="scientific">Paenibacillus phoenicis</name>
    <dbReference type="NCBI Taxonomy" id="554117"/>
    <lineage>
        <taxon>Bacteria</taxon>
        <taxon>Bacillati</taxon>
        <taxon>Bacillota</taxon>
        <taxon>Bacilli</taxon>
        <taxon>Bacillales</taxon>
        <taxon>Paenibacillaceae</taxon>
        <taxon>Paenibacillus</taxon>
    </lineage>
</organism>
<dbReference type="InterPro" id="IPR009057">
    <property type="entry name" value="Homeodomain-like_sf"/>
</dbReference>
<evidence type="ECO:0000256" key="1">
    <source>
        <dbReference type="ARBA" id="ARBA00004496"/>
    </source>
</evidence>
<protein>
    <submittedName>
        <fullName evidence="11">Response regulator</fullName>
    </submittedName>
</protein>
<dbReference type="SMART" id="SM00448">
    <property type="entry name" value="REC"/>
    <property type="match status" value="1"/>
</dbReference>
<dbReference type="SUPFAM" id="SSF46689">
    <property type="entry name" value="Homeodomain-like"/>
    <property type="match status" value="2"/>
</dbReference>
<accession>A0ABU5PQR6</accession>
<dbReference type="InterPro" id="IPR018060">
    <property type="entry name" value="HTH_AraC"/>
</dbReference>
<proteinExistence type="predicted"/>
<evidence type="ECO:0000256" key="3">
    <source>
        <dbReference type="ARBA" id="ARBA00022553"/>
    </source>
</evidence>
<keyword evidence="6" id="KW-0238">DNA-binding</keyword>
<evidence type="ECO:0000313" key="11">
    <source>
        <dbReference type="EMBL" id="MEA3572279.1"/>
    </source>
</evidence>
<dbReference type="RefSeq" id="WP_323078883.1">
    <property type="nucleotide sequence ID" value="NZ_CBCSKM010000014.1"/>
</dbReference>
<keyword evidence="3 8" id="KW-0597">Phosphoprotein</keyword>
<evidence type="ECO:0000256" key="5">
    <source>
        <dbReference type="ARBA" id="ARBA00023015"/>
    </source>
</evidence>
<dbReference type="InterPro" id="IPR018062">
    <property type="entry name" value="HTH_AraC-typ_CS"/>
</dbReference>
<dbReference type="InterPro" id="IPR001789">
    <property type="entry name" value="Sig_transdc_resp-reg_receiver"/>
</dbReference>
<evidence type="ECO:0000256" key="6">
    <source>
        <dbReference type="ARBA" id="ARBA00023125"/>
    </source>
</evidence>
<gene>
    <name evidence="11" type="ORF">U9M73_20340</name>
</gene>
<reference evidence="11 12" key="1">
    <citation type="submission" date="2023-12" db="EMBL/GenBank/DDBJ databases">
        <title>Whole genome sequencing of Paenibacillus phoenicis isolated from the Phoenix Mars Lander spacecraft assembly facility.</title>
        <authorList>
            <person name="Garcia A."/>
            <person name="Venkateswaran K."/>
        </authorList>
    </citation>
    <scope>NUCLEOTIDE SEQUENCE [LARGE SCALE GENOMIC DNA]</scope>
    <source>
        <strain evidence="11 12">3PO2SA</strain>
    </source>
</reference>
<keyword evidence="7" id="KW-0804">Transcription</keyword>
<comment type="caution">
    <text evidence="11">The sequence shown here is derived from an EMBL/GenBank/DDBJ whole genome shotgun (WGS) entry which is preliminary data.</text>
</comment>
<evidence type="ECO:0000256" key="2">
    <source>
        <dbReference type="ARBA" id="ARBA00022490"/>
    </source>
</evidence>
<comment type="subcellular location">
    <subcellularLocation>
        <location evidence="1">Cytoplasm</location>
    </subcellularLocation>
</comment>
<dbReference type="InterPro" id="IPR011006">
    <property type="entry name" value="CheY-like_superfamily"/>
</dbReference>
<keyword evidence="4" id="KW-0902">Two-component regulatory system</keyword>
<evidence type="ECO:0000256" key="8">
    <source>
        <dbReference type="PROSITE-ProRule" id="PRU00169"/>
    </source>
</evidence>
<evidence type="ECO:0000259" key="10">
    <source>
        <dbReference type="PROSITE" id="PS50110"/>
    </source>
</evidence>
<sequence length="528" mass="59231">MYNVLLVDDEREIRQGLRLKIDWQQLGLQIAGEAGNGQEALEWLQTGDCDIIITDMRMPIMDGVELLESCSRQYPDIRLIVLTGYDDFQYAHAAIKNRASDLLLKPVTRSELAGALGRVASELDQERSAQSERKLAEWKLSRYLEEMKEQFIQSVIRAYPGNSHLWPERVRLFDLNELAEQPVRFVAIGLPPAPEEAPEESGLRLPFELLCRELAGTTGSAPGIPVFREAKHPDLLFAIVPGDTAAVQSFSSQVADIVRSYLKQKALVMAGEPVQGLEAWREGYLSSVLAWYMSRHTQQAGAEPTRGPADPAQLAAQDKLKLLQRHLADGRKAAFEKLVEEELAAALAFSHPQFIKLIFQCCLAIEAAADAMGLALREKDEIWLDPERVWGLGTVSKACGFLYGLAEPLFSLKKGDSTREEPSIVEAMKEMIELNYMNDLNLSQIAEQYHYNLSYLSDLFKTKTGKSFLQYLTDVRMNKAVQLLDETPLSLSDIAELTGFSNASYFSTKFKKVFGISPSEYRQKDKNI</sequence>
<dbReference type="PROSITE" id="PS01124">
    <property type="entry name" value="HTH_ARAC_FAMILY_2"/>
    <property type="match status" value="1"/>
</dbReference>